<evidence type="ECO:0000259" key="2">
    <source>
        <dbReference type="Pfam" id="PF18126"/>
    </source>
</evidence>
<gene>
    <name evidence="3" type="ORF">D0865_01008</name>
</gene>
<dbReference type="Gene3D" id="3.40.50.300">
    <property type="entry name" value="P-loop containing nucleotide triphosphate hydrolases"/>
    <property type="match status" value="1"/>
</dbReference>
<feature type="domain" description="Large ribosomal subunit protein mL59" evidence="2">
    <location>
        <begin position="15"/>
        <end position="184"/>
    </location>
</feature>
<dbReference type="GO" id="GO:0003735">
    <property type="term" value="F:structural constituent of ribosome"/>
    <property type="evidence" value="ECO:0007669"/>
    <property type="project" value="InterPro"/>
</dbReference>
<dbReference type="InterPro" id="IPR040922">
    <property type="entry name" value="Ribosomal_mL59_dom"/>
</dbReference>
<feature type="compositionally biased region" description="Polar residues" evidence="1">
    <location>
        <begin position="30"/>
        <end position="59"/>
    </location>
</feature>
<dbReference type="InterPro" id="IPR027417">
    <property type="entry name" value="P-loop_NTPase"/>
</dbReference>
<accession>A0A3M7DB12</accession>
<dbReference type="GO" id="GO:0005762">
    <property type="term" value="C:mitochondrial large ribosomal subunit"/>
    <property type="evidence" value="ECO:0007669"/>
    <property type="project" value="InterPro"/>
</dbReference>
<comment type="caution">
    <text evidence="3">The sequence shown here is derived from an EMBL/GenBank/DDBJ whole genome shotgun (WGS) entry which is preliminary data.</text>
</comment>
<organism evidence="3 4">
    <name type="scientific">Hortaea werneckii</name>
    <name type="common">Black yeast</name>
    <name type="synonym">Cladosporium werneckii</name>
    <dbReference type="NCBI Taxonomy" id="91943"/>
    <lineage>
        <taxon>Eukaryota</taxon>
        <taxon>Fungi</taxon>
        <taxon>Dikarya</taxon>
        <taxon>Ascomycota</taxon>
        <taxon>Pezizomycotina</taxon>
        <taxon>Dothideomycetes</taxon>
        <taxon>Dothideomycetidae</taxon>
        <taxon>Mycosphaerellales</taxon>
        <taxon>Teratosphaeriaceae</taxon>
        <taxon>Hortaea</taxon>
    </lineage>
</organism>
<dbReference type="InterPro" id="IPR037507">
    <property type="entry name" value="Ribosomal_mL59"/>
</dbReference>
<proteinExistence type="predicted"/>
<dbReference type="EMBL" id="QWIN01000036">
    <property type="protein sequence ID" value="RMY61424.1"/>
    <property type="molecule type" value="Genomic_DNA"/>
</dbReference>
<feature type="region of interest" description="Disordered" evidence="1">
    <location>
        <begin position="30"/>
        <end position="76"/>
    </location>
</feature>
<evidence type="ECO:0000313" key="3">
    <source>
        <dbReference type="EMBL" id="RMY61424.1"/>
    </source>
</evidence>
<dbReference type="PANTHER" id="PTHR28041">
    <property type="entry name" value="54S RIBOSOMAL PROTEIN L25, MITOCHONDRIAL"/>
    <property type="match status" value="1"/>
</dbReference>
<reference evidence="3 4" key="1">
    <citation type="journal article" date="2018" name="BMC Genomics">
        <title>Genomic evidence for intraspecific hybridization in a clonal and extremely halotolerant yeast.</title>
        <authorList>
            <person name="Gostincar C."/>
            <person name="Stajich J.E."/>
            <person name="Zupancic J."/>
            <person name="Zalar P."/>
            <person name="Gunde-Cimerman N."/>
        </authorList>
    </citation>
    <scope>NUCLEOTIDE SEQUENCE [LARGE SCALE GENOMIC DNA]</scope>
    <source>
        <strain evidence="3 4">EXF-151</strain>
    </source>
</reference>
<protein>
    <recommendedName>
        <fullName evidence="2">Large ribosomal subunit protein mL59 domain-containing protein</fullName>
    </recommendedName>
</protein>
<evidence type="ECO:0000313" key="4">
    <source>
        <dbReference type="Proteomes" id="UP000270230"/>
    </source>
</evidence>
<sequence length="446" mass="49870">MATAQNIALAHSLPPRLLNFFKRFPPPQLSAASATTSKPARETITVTENTSSSDPNAGASQVEVPLPSETTTNDNLQLGWKKNPFLAFKNPSTGNWHPPHYSLRRQADLFKLATAHNVLSLMPPSPKHPEIKQQKRIEHGLRVKGTGEGQKVKGKYWERTLKTRLETRRKAMETMPDMINLWRERGHGRGWKKYPSGKEGKGKCRKAYLGYRNRPVVIANLRSIWHEVRNNFDIKDCAMEPAQPPACVVLLNGYPGTGKFAVARALRSKLGDTNTRLVDNHLIIDPAEAVHPGRGYEHKAQRDVIRRAVFQDLKGLPETITTIVLTGCLGQNAEDVAVYAEHVEIAQARGVPLLSFTLTVQKSEHLLRLQSPDRVYGQKTKLNDHAVLETIMTNNEIPDPTIVVDKGSDVDFRSIRHHLIDTTGLTVDESAGRILDMIAPQQQHQQ</sequence>
<dbReference type="Pfam" id="PF18126">
    <property type="entry name" value="Mitoc_mL59"/>
    <property type="match status" value="1"/>
</dbReference>
<evidence type="ECO:0000256" key="1">
    <source>
        <dbReference type="SAM" id="MobiDB-lite"/>
    </source>
</evidence>
<dbReference type="Proteomes" id="UP000270230">
    <property type="component" value="Unassembled WGS sequence"/>
</dbReference>
<dbReference type="PANTHER" id="PTHR28041:SF1">
    <property type="entry name" value="LARGE RIBOSOMAL SUBUNIT PROTEIN ML59"/>
    <property type="match status" value="1"/>
</dbReference>
<dbReference type="VEuPathDB" id="FungiDB:BTJ68_09312"/>
<name>A0A3M7DB12_HORWE</name>
<dbReference type="AlphaFoldDB" id="A0A3M7DB12"/>
<dbReference type="OrthoDB" id="5426988at2759"/>
<dbReference type="SUPFAM" id="SSF52540">
    <property type="entry name" value="P-loop containing nucleoside triphosphate hydrolases"/>
    <property type="match status" value="1"/>
</dbReference>